<dbReference type="InterPro" id="IPR014756">
    <property type="entry name" value="Ig_E-set"/>
</dbReference>
<protein>
    <recommendedName>
        <fullName evidence="4">NXPE C-terminal domain-containing protein</fullName>
    </recommendedName>
</protein>
<feature type="domain" description="NXPE C-terminal" evidence="4">
    <location>
        <begin position="329"/>
        <end position="552"/>
    </location>
</feature>
<keyword evidence="6" id="KW-1185">Reference proteome</keyword>
<keyword evidence="3" id="KW-0732">Signal</keyword>
<dbReference type="Pfam" id="PF06312">
    <property type="entry name" value="Neurexophilin"/>
    <property type="match status" value="1"/>
</dbReference>
<reference evidence="5" key="2">
    <citation type="submission" date="2025-09" db="UniProtKB">
        <authorList>
            <consortium name="Ensembl"/>
        </authorList>
    </citation>
    <scope>IDENTIFICATION</scope>
</reference>
<evidence type="ECO:0000313" key="5">
    <source>
        <dbReference type="Ensembl" id="ENSLLEP00000040069.1"/>
    </source>
</evidence>
<keyword evidence="2" id="KW-0812">Transmembrane</keyword>
<dbReference type="Ensembl" id="ENSLLET00000041690.1">
    <property type="protein sequence ID" value="ENSLLEP00000040069.1"/>
    <property type="gene ID" value="ENSLLEG00000025316.1"/>
</dbReference>
<accession>A0A8C5WIA3</accession>
<evidence type="ECO:0000256" key="3">
    <source>
        <dbReference type="SAM" id="SignalP"/>
    </source>
</evidence>
<feature type="signal peptide" evidence="3">
    <location>
        <begin position="1"/>
        <end position="19"/>
    </location>
</feature>
<comment type="similarity">
    <text evidence="1">Belongs to the NXPE family.</text>
</comment>
<evidence type="ECO:0000259" key="4">
    <source>
        <dbReference type="Pfam" id="PF24536"/>
    </source>
</evidence>
<dbReference type="SUPFAM" id="SSF81296">
    <property type="entry name" value="E set domains"/>
    <property type="match status" value="1"/>
</dbReference>
<evidence type="ECO:0000256" key="1">
    <source>
        <dbReference type="ARBA" id="ARBA00005431"/>
    </source>
</evidence>
<organism evidence="5 6">
    <name type="scientific">Leptobrachium leishanense</name>
    <name type="common">Leishan spiny toad</name>
    <dbReference type="NCBI Taxonomy" id="445787"/>
    <lineage>
        <taxon>Eukaryota</taxon>
        <taxon>Metazoa</taxon>
        <taxon>Chordata</taxon>
        <taxon>Craniata</taxon>
        <taxon>Vertebrata</taxon>
        <taxon>Euteleostomi</taxon>
        <taxon>Amphibia</taxon>
        <taxon>Batrachia</taxon>
        <taxon>Anura</taxon>
        <taxon>Pelobatoidea</taxon>
        <taxon>Megophryidae</taxon>
        <taxon>Leptobrachium</taxon>
    </lineage>
</organism>
<keyword evidence="2" id="KW-1133">Transmembrane helix</keyword>
<dbReference type="Pfam" id="PF24536">
    <property type="entry name" value="NXPE4_C"/>
    <property type="match status" value="1"/>
</dbReference>
<dbReference type="AlphaFoldDB" id="A0A8C5WIA3"/>
<dbReference type="GeneTree" id="ENSGT00950000182866"/>
<sequence length="552" mass="64001">LLKVVWCVCVLFFFPHSSACLLFLVADWHEVRRIVGFFQMHLVVCGGLLGALSFFRWFIGSLQLFCYVAKEYDLEVVEIFHTVNQSISNVPFTSLNETTSGKNSRAIILDYKEKYFIGDYLTVRVDTFDYMGKEKTYGGDFLRARIFSQYLGAGASGRIEDFNNGSYNIYFALSWEGNVKISISLYHPSEGVSVLWKTRNIGYDNIIFTGKFINNSREIHRECGFYLVSKENRCEYFDPRHGEVFYCIKPPDVPCEALISMMSDAKPHSYLSDMEKTIFTRFIAVDSFPNFVFISSFPHVSGNSTEVMTKCRFGMLPPFPSGYFLQNIWHAFFCNLSSYEPLSQIDKCLTGKMIYLMGDSTLRQWIEYFPSRLKNLKYFDLHESGWHKRYLAIDMNRNIFIQWKKHGHPFVTRSFYNVKDYTTITNEIDQLSGGPHTVIVITVGQHFRPFPLIVFIKRLLNVRKAIERLFLRSPDTNVIIKSENTREINTDVERFSDFHGYIQYMLVKDIFKGLNVGVIDAWDMTIASGSYNVHPSNIVIENEINMLLAYIC</sequence>
<dbReference type="PANTHER" id="PTHR16165">
    <property type="entry name" value="NXPE FAMILY MEMBER"/>
    <property type="match status" value="1"/>
</dbReference>
<dbReference type="InterPro" id="IPR026845">
    <property type="entry name" value="NXPH/NXPE"/>
</dbReference>
<feature type="chain" id="PRO_5034008292" description="NXPE C-terminal domain-containing protein" evidence="3">
    <location>
        <begin position="20"/>
        <end position="552"/>
    </location>
</feature>
<dbReference type="Proteomes" id="UP000694569">
    <property type="component" value="Unplaced"/>
</dbReference>
<name>A0A8C5WIA3_9ANUR</name>
<keyword evidence="2" id="KW-0472">Membrane</keyword>
<feature type="transmembrane region" description="Helical" evidence="2">
    <location>
        <begin position="35"/>
        <end position="55"/>
    </location>
</feature>
<reference evidence="5" key="1">
    <citation type="submission" date="2025-08" db="UniProtKB">
        <authorList>
            <consortium name="Ensembl"/>
        </authorList>
    </citation>
    <scope>IDENTIFICATION</scope>
</reference>
<dbReference type="InterPro" id="IPR057106">
    <property type="entry name" value="NXPE4_C"/>
</dbReference>
<evidence type="ECO:0000256" key="2">
    <source>
        <dbReference type="SAM" id="Phobius"/>
    </source>
</evidence>
<dbReference type="PANTHER" id="PTHR16165:SF3">
    <property type="entry name" value="NXPE FAMILY MEMBER 1"/>
    <property type="match status" value="1"/>
</dbReference>
<dbReference type="OrthoDB" id="2112051at2759"/>
<evidence type="ECO:0000313" key="6">
    <source>
        <dbReference type="Proteomes" id="UP000694569"/>
    </source>
</evidence>
<proteinExistence type="inferred from homology"/>